<dbReference type="GeneID" id="96867253"/>
<organism evidence="9 10">
    <name type="scientific">Malacoplasma iowae DK-CPA</name>
    <dbReference type="NCBI Taxonomy" id="1394179"/>
    <lineage>
        <taxon>Bacteria</taxon>
        <taxon>Bacillati</taxon>
        <taxon>Mycoplasmatota</taxon>
        <taxon>Mycoplasmoidales</taxon>
        <taxon>Mycoplasmoidaceae</taxon>
        <taxon>Malacoplasma</taxon>
    </lineage>
</organism>
<sequence length="187" mass="21635">MERHLIDTAYDCAKKNFGESPFTFKELYELLLKSNPLIKNEAIDLYIEILQDIRFISLGKQKWSLRENYTNAEINKITSSMFGLEEYHEEDADKYMSDAEKHELHSKEEKEEQLDLIIDEEEEGTSSPRKTPTIQTDDIEEDDDMDKTVISSHGDDGSSSDDEPVDDDDDDEIVLDDDEVEVDDDLE</sequence>
<evidence type="ECO:0000256" key="7">
    <source>
        <dbReference type="SAM" id="MobiDB-lite"/>
    </source>
</evidence>
<evidence type="ECO:0000256" key="6">
    <source>
        <dbReference type="ARBA" id="ARBA00031937"/>
    </source>
</evidence>
<feature type="compositionally biased region" description="Acidic residues" evidence="7">
    <location>
        <begin position="158"/>
        <end position="187"/>
    </location>
</feature>
<dbReference type="RefSeq" id="WP_004024627.1">
    <property type="nucleotide sequence ID" value="NZ_AWQU01000080.1"/>
</dbReference>
<keyword evidence="5" id="KW-0804">Transcription</keyword>
<dbReference type="Proteomes" id="UP000028523">
    <property type="component" value="Unassembled WGS sequence"/>
</dbReference>
<name>A0A084U3I3_MALIO</name>
<dbReference type="AlphaFoldDB" id="A0A084U3I3"/>
<dbReference type="GO" id="GO:0006351">
    <property type="term" value="P:DNA-templated transcription"/>
    <property type="evidence" value="ECO:0007669"/>
    <property type="project" value="InterPro"/>
</dbReference>
<keyword evidence="4" id="KW-0548">Nucleotidyltransferase</keyword>
<dbReference type="EMBL" id="AWQU01000080">
    <property type="protein sequence ID" value="KFB07519.1"/>
    <property type="molecule type" value="Genomic_DNA"/>
</dbReference>
<evidence type="ECO:0000256" key="3">
    <source>
        <dbReference type="ARBA" id="ARBA00022679"/>
    </source>
</evidence>
<dbReference type="PROSITE" id="PS51913">
    <property type="entry name" value="HTH_HARE"/>
    <property type="match status" value="1"/>
</dbReference>
<evidence type="ECO:0000259" key="8">
    <source>
        <dbReference type="PROSITE" id="PS51913"/>
    </source>
</evidence>
<feature type="domain" description="HTH HARE-type" evidence="8">
    <location>
        <begin position="3"/>
        <end position="68"/>
    </location>
</feature>
<evidence type="ECO:0000313" key="10">
    <source>
        <dbReference type="Proteomes" id="UP000028523"/>
    </source>
</evidence>
<dbReference type="InterPro" id="IPR029757">
    <property type="entry name" value="RpoE"/>
</dbReference>
<comment type="caution">
    <text evidence="9">The sequence shown here is derived from an EMBL/GenBank/DDBJ whole genome shotgun (WGS) entry which is preliminary data.</text>
</comment>
<evidence type="ECO:0000313" key="9">
    <source>
        <dbReference type="EMBL" id="KFB07519.1"/>
    </source>
</evidence>
<evidence type="ECO:0000256" key="5">
    <source>
        <dbReference type="ARBA" id="ARBA00023163"/>
    </source>
</evidence>
<gene>
    <name evidence="9" type="primary">rpoE</name>
    <name evidence="9" type="ORF">P271_359</name>
</gene>
<dbReference type="InterPro" id="IPR007759">
    <property type="entry name" value="Asxl_HARE-HTH"/>
</dbReference>
<protein>
    <recommendedName>
        <fullName evidence="6">RNAP delta factor</fullName>
    </recommendedName>
</protein>
<dbReference type="GO" id="GO:0000428">
    <property type="term" value="C:DNA-directed RNA polymerase complex"/>
    <property type="evidence" value="ECO:0007669"/>
    <property type="project" value="UniProtKB-KW"/>
</dbReference>
<evidence type="ECO:0000256" key="2">
    <source>
        <dbReference type="ARBA" id="ARBA00022478"/>
    </source>
</evidence>
<comment type="similarity">
    <text evidence="1">Belongs to the RpoE family.</text>
</comment>
<evidence type="ECO:0000256" key="4">
    <source>
        <dbReference type="ARBA" id="ARBA00022695"/>
    </source>
</evidence>
<keyword evidence="2 9" id="KW-0240">DNA-directed RNA polymerase</keyword>
<dbReference type="GO" id="GO:0006355">
    <property type="term" value="P:regulation of DNA-templated transcription"/>
    <property type="evidence" value="ECO:0007669"/>
    <property type="project" value="InterPro"/>
</dbReference>
<reference evidence="9 10" key="1">
    <citation type="journal article" date="2014" name="PLoS ONE">
        <title>Reduction of Hydrogen Peroxide Accumulation and Toxicity by a Catalase from Mycoplasma iowae.</title>
        <authorList>
            <person name="Pritchard R.E."/>
            <person name="Prassinos A.J."/>
            <person name="Osborne J.D."/>
            <person name="Raviv Z."/>
            <person name="Balish M.F."/>
        </authorList>
    </citation>
    <scope>NUCLEOTIDE SEQUENCE [LARGE SCALE GENOMIC DNA]</scope>
    <source>
        <strain evidence="9 10">DK-CPA</strain>
    </source>
</reference>
<evidence type="ECO:0000256" key="1">
    <source>
        <dbReference type="ARBA" id="ARBA00009828"/>
    </source>
</evidence>
<feature type="compositionally biased region" description="Polar residues" evidence="7">
    <location>
        <begin position="125"/>
        <end position="136"/>
    </location>
</feature>
<keyword evidence="10" id="KW-1185">Reference proteome</keyword>
<dbReference type="GO" id="GO:0016779">
    <property type="term" value="F:nucleotidyltransferase activity"/>
    <property type="evidence" value="ECO:0007669"/>
    <property type="project" value="UniProtKB-KW"/>
</dbReference>
<proteinExistence type="inferred from homology"/>
<dbReference type="NCBIfam" id="TIGR04567">
    <property type="entry name" value="RNAP_delt_lowGC"/>
    <property type="match status" value="1"/>
</dbReference>
<keyword evidence="3" id="KW-0808">Transferase</keyword>
<dbReference type="InterPro" id="IPR038087">
    <property type="entry name" value="RNAP_delta_N_dom_sf"/>
</dbReference>
<dbReference type="Gene3D" id="1.10.10.1250">
    <property type="entry name" value="RNA polymerase, subunit delta, N-terminal domain"/>
    <property type="match status" value="1"/>
</dbReference>
<accession>A0A084U3I3</accession>
<feature type="region of interest" description="Disordered" evidence="7">
    <location>
        <begin position="119"/>
        <end position="187"/>
    </location>
</feature>